<dbReference type="UniPathway" id="UPA00134">
    <property type="reaction ID" value="UER00194"/>
</dbReference>
<keyword evidence="1 7" id="KW-0963">Cytoplasm</keyword>
<evidence type="ECO:0000259" key="9">
    <source>
        <dbReference type="PROSITE" id="PS50862"/>
    </source>
</evidence>
<evidence type="ECO:0000313" key="10">
    <source>
        <dbReference type="EMBL" id="ART82244.1"/>
    </source>
</evidence>
<evidence type="ECO:0000313" key="11">
    <source>
        <dbReference type="Proteomes" id="UP000243937"/>
    </source>
</evidence>
<keyword evidence="3 7" id="KW-0028">Amino-acid biosynthesis</keyword>
<reference evidence="10 11" key="1">
    <citation type="journal article" date="2014" name="Int. J. Syst. Evol. Microbiol.">
        <title>Oceanisphaera profunda sp. nov., a marine bacterium isolated from deep-sea sediment, and emended description of the genus Oceanisphaera.</title>
        <authorList>
            <person name="Xu Z."/>
            <person name="Zhang X.Y."/>
            <person name="Su H.N."/>
            <person name="Yu Z.C."/>
            <person name="Liu C."/>
            <person name="Li H."/>
            <person name="Chen X.L."/>
            <person name="Song X.Y."/>
            <person name="Xie B.B."/>
            <person name="Qin Q.L."/>
            <person name="Zhou B.C."/>
            <person name="Shi M."/>
            <person name="Huang Y."/>
            <person name="Zhang Y.Z."/>
        </authorList>
    </citation>
    <scope>NUCLEOTIDE SEQUENCE [LARGE SCALE GENOMIC DNA]</scope>
    <source>
        <strain evidence="10 11">SM1222</strain>
    </source>
</reference>
<proteinExistence type="inferred from homology"/>
<evidence type="ECO:0000256" key="6">
    <source>
        <dbReference type="ARBA" id="ARBA00022888"/>
    </source>
</evidence>
<keyword evidence="11" id="KW-1185">Reference proteome</keyword>
<dbReference type="KEGG" id="opf:CBP31_06080"/>
<gene>
    <name evidence="7" type="primary">asnA</name>
    <name evidence="10" type="ORF">CBP31_06080</name>
</gene>
<dbReference type="EMBL" id="CP021377">
    <property type="protein sequence ID" value="ART82244.1"/>
    <property type="molecule type" value="Genomic_DNA"/>
</dbReference>
<dbReference type="OrthoDB" id="3185462at2"/>
<dbReference type="GO" id="GO:0070981">
    <property type="term" value="P:L-asparagine biosynthetic process"/>
    <property type="evidence" value="ECO:0007669"/>
    <property type="project" value="UniProtKB-UniRule"/>
</dbReference>
<sequence length="330" mass="36996">MKQSYIERQRQIRFVKDFFSDQLAQQLNLLEVQAPILSRLGDGMQDNLSGSEKAVQVKVKAIPQSTFEVVHSLAKWKRHTLARFEFEAGEGIYTNMKALRPDEDSLSPIHSVYVDQWDWELVMSEQERNVDFLMTVVNKIYGAIKQTEMAAAKQYGLTPFLPEQIHILHAEELLSRYPDLDAKGRERAIAKEFGAVFLIGIGCQLSHGDSHDVRAPDYDDWSSLGVDGLCGLNGDILVWNPILENAFELSSMGIRVDKEALRYQLALTGQEDRATQEWHQALLAGDLPQTVGGGIGQSRLAMLLLQLSHIGQVQCGVWPAELHDAIDGIL</sequence>
<dbReference type="InterPro" id="IPR006195">
    <property type="entry name" value="aa-tRNA-synth_II"/>
</dbReference>
<dbReference type="GO" id="GO:0005829">
    <property type="term" value="C:cytosol"/>
    <property type="evidence" value="ECO:0007669"/>
    <property type="project" value="TreeGrafter"/>
</dbReference>
<evidence type="ECO:0000256" key="5">
    <source>
        <dbReference type="ARBA" id="ARBA00022840"/>
    </source>
</evidence>
<evidence type="ECO:0000256" key="1">
    <source>
        <dbReference type="ARBA" id="ARBA00022490"/>
    </source>
</evidence>
<keyword evidence="4 7" id="KW-0547">Nucleotide-binding</keyword>
<evidence type="ECO:0000256" key="4">
    <source>
        <dbReference type="ARBA" id="ARBA00022741"/>
    </source>
</evidence>
<dbReference type="Gene3D" id="3.30.930.10">
    <property type="entry name" value="Bira Bifunctional Protein, Domain 2"/>
    <property type="match status" value="1"/>
</dbReference>
<protein>
    <recommendedName>
        <fullName evidence="7 8">Aspartate--ammonia ligase</fullName>
        <ecNumber evidence="7 8">6.3.1.1</ecNumber>
    </recommendedName>
    <alternativeName>
        <fullName evidence="7">Asparagine synthetase A</fullName>
    </alternativeName>
</protein>
<dbReference type="PANTHER" id="PTHR30073:SF5">
    <property type="entry name" value="ASPARTATE--AMMONIA LIGASE"/>
    <property type="match status" value="1"/>
</dbReference>
<dbReference type="NCBIfam" id="TIGR00669">
    <property type="entry name" value="asnA"/>
    <property type="match status" value="1"/>
</dbReference>
<keyword evidence="5 7" id="KW-0067">ATP-binding</keyword>
<dbReference type="PIRSF" id="PIRSF001555">
    <property type="entry name" value="Asp_ammon_ligase"/>
    <property type="match status" value="1"/>
</dbReference>
<comment type="similarity">
    <text evidence="7">Belongs to the class-II aminoacyl-tRNA synthetase family. AsnA subfamily.</text>
</comment>
<dbReference type="GO" id="GO:0004071">
    <property type="term" value="F:aspartate-ammonia ligase activity"/>
    <property type="evidence" value="ECO:0007669"/>
    <property type="project" value="UniProtKB-UniRule"/>
</dbReference>
<dbReference type="RefSeq" id="WP_087035462.1">
    <property type="nucleotide sequence ID" value="NZ_CP021377.1"/>
</dbReference>
<evidence type="ECO:0000256" key="7">
    <source>
        <dbReference type="HAMAP-Rule" id="MF_00555"/>
    </source>
</evidence>
<comment type="subcellular location">
    <subcellularLocation>
        <location evidence="7">Cytoplasm</location>
    </subcellularLocation>
</comment>
<keyword evidence="2 7" id="KW-0436">Ligase</keyword>
<dbReference type="SUPFAM" id="SSF55681">
    <property type="entry name" value="Class II aaRS and biotin synthetases"/>
    <property type="match status" value="1"/>
</dbReference>
<dbReference type="PANTHER" id="PTHR30073">
    <property type="entry name" value="ASPARTATE--AMMONIA LIGASE"/>
    <property type="match status" value="1"/>
</dbReference>
<dbReference type="Pfam" id="PF03590">
    <property type="entry name" value="AsnA"/>
    <property type="match status" value="1"/>
</dbReference>
<evidence type="ECO:0000256" key="8">
    <source>
        <dbReference type="NCBIfam" id="TIGR00669"/>
    </source>
</evidence>
<dbReference type="GO" id="GO:0005524">
    <property type="term" value="F:ATP binding"/>
    <property type="evidence" value="ECO:0007669"/>
    <property type="project" value="UniProtKB-UniRule"/>
</dbReference>
<dbReference type="HAMAP" id="MF_00555">
    <property type="entry name" value="AsnA"/>
    <property type="match status" value="1"/>
</dbReference>
<dbReference type="InterPro" id="IPR004618">
    <property type="entry name" value="AsnA"/>
</dbReference>
<dbReference type="PROSITE" id="PS50862">
    <property type="entry name" value="AA_TRNA_LIGASE_II"/>
    <property type="match status" value="1"/>
</dbReference>
<comment type="catalytic activity">
    <reaction evidence="7">
        <text>L-aspartate + NH4(+) + ATP = L-asparagine + AMP + diphosphate + H(+)</text>
        <dbReference type="Rhea" id="RHEA:11372"/>
        <dbReference type="ChEBI" id="CHEBI:15378"/>
        <dbReference type="ChEBI" id="CHEBI:28938"/>
        <dbReference type="ChEBI" id="CHEBI:29991"/>
        <dbReference type="ChEBI" id="CHEBI:30616"/>
        <dbReference type="ChEBI" id="CHEBI:33019"/>
        <dbReference type="ChEBI" id="CHEBI:58048"/>
        <dbReference type="ChEBI" id="CHEBI:456215"/>
        <dbReference type="EC" id="6.3.1.1"/>
    </reaction>
</comment>
<name>A0A1Y0D4K9_9GAMM</name>
<evidence type="ECO:0000256" key="2">
    <source>
        <dbReference type="ARBA" id="ARBA00022598"/>
    </source>
</evidence>
<organism evidence="10 11">
    <name type="scientific">Oceanisphaera profunda</name>
    <dbReference type="NCBI Taxonomy" id="1416627"/>
    <lineage>
        <taxon>Bacteria</taxon>
        <taxon>Pseudomonadati</taxon>
        <taxon>Pseudomonadota</taxon>
        <taxon>Gammaproteobacteria</taxon>
        <taxon>Aeromonadales</taxon>
        <taxon>Aeromonadaceae</taxon>
        <taxon>Oceanisphaera</taxon>
    </lineage>
</organism>
<evidence type="ECO:0000256" key="3">
    <source>
        <dbReference type="ARBA" id="ARBA00022605"/>
    </source>
</evidence>
<keyword evidence="6 7" id="KW-0061">Asparagine biosynthesis</keyword>
<comment type="pathway">
    <text evidence="7">Amino-acid biosynthesis; L-asparagine biosynthesis; L-asparagine from L-aspartate (ammonia route): step 1/1.</text>
</comment>
<dbReference type="AlphaFoldDB" id="A0A1Y0D4K9"/>
<dbReference type="InterPro" id="IPR045864">
    <property type="entry name" value="aa-tRNA-synth_II/BPL/LPL"/>
</dbReference>
<feature type="domain" description="Aminoacyl-transfer RNA synthetases class-II family profile" evidence="9">
    <location>
        <begin position="13"/>
        <end position="319"/>
    </location>
</feature>
<dbReference type="EC" id="6.3.1.1" evidence="7 8"/>
<accession>A0A1Y0D4K9</accession>
<dbReference type="Proteomes" id="UP000243937">
    <property type="component" value="Chromosome"/>
</dbReference>